<sequence>MGFYCSSDHGSCAHYSVCANISAFLEVSKNIFLL</sequence>
<organism evidence="1 2">
    <name type="scientific">Rubroshorea leprosula</name>
    <dbReference type="NCBI Taxonomy" id="152421"/>
    <lineage>
        <taxon>Eukaryota</taxon>
        <taxon>Viridiplantae</taxon>
        <taxon>Streptophyta</taxon>
        <taxon>Embryophyta</taxon>
        <taxon>Tracheophyta</taxon>
        <taxon>Spermatophyta</taxon>
        <taxon>Magnoliopsida</taxon>
        <taxon>eudicotyledons</taxon>
        <taxon>Gunneridae</taxon>
        <taxon>Pentapetalae</taxon>
        <taxon>rosids</taxon>
        <taxon>malvids</taxon>
        <taxon>Malvales</taxon>
        <taxon>Dipterocarpaceae</taxon>
        <taxon>Rubroshorea</taxon>
    </lineage>
</organism>
<evidence type="ECO:0000313" key="2">
    <source>
        <dbReference type="Proteomes" id="UP001054252"/>
    </source>
</evidence>
<accession>A0AAV5KLA7</accession>
<proteinExistence type="predicted"/>
<dbReference type="Proteomes" id="UP001054252">
    <property type="component" value="Unassembled WGS sequence"/>
</dbReference>
<name>A0AAV5KLA7_9ROSI</name>
<dbReference type="AlphaFoldDB" id="A0AAV5KLA7"/>
<keyword evidence="2" id="KW-1185">Reference proteome</keyword>
<comment type="caution">
    <text evidence="1">The sequence shown here is derived from an EMBL/GenBank/DDBJ whole genome shotgun (WGS) entry which is preliminary data.</text>
</comment>
<dbReference type="EMBL" id="BPVZ01000068">
    <property type="protein sequence ID" value="GKV25310.1"/>
    <property type="molecule type" value="Genomic_DNA"/>
</dbReference>
<reference evidence="1 2" key="1">
    <citation type="journal article" date="2021" name="Commun. Biol.">
        <title>The genome of Shorea leprosula (Dipterocarpaceae) highlights the ecological relevance of drought in aseasonal tropical rainforests.</title>
        <authorList>
            <person name="Ng K.K.S."/>
            <person name="Kobayashi M.J."/>
            <person name="Fawcett J.A."/>
            <person name="Hatakeyama M."/>
            <person name="Paape T."/>
            <person name="Ng C.H."/>
            <person name="Ang C.C."/>
            <person name="Tnah L.H."/>
            <person name="Lee C.T."/>
            <person name="Nishiyama T."/>
            <person name="Sese J."/>
            <person name="O'Brien M.J."/>
            <person name="Copetti D."/>
            <person name="Mohd Noor M.I."/>
            <person name="Ong R.C."/>
            <person name="Putra M."/>
            <person name="Sireger I.Z."/>
            <person name="Indrioko S."/>
            <person name="Kosugi Y."/>
            <person name="Izuno A."/>
            <person name="Isagi Y."/>
            <person name="Lee S.L."/>
            <person name="Shimizu K.K."/>
        </authorList>
    </citation>
    <scope>NUCLEOTIDE SEQUENCE [LARGE SCALE GENOMIC DNA]</scope>
    <source>
        <strain evidence="1">214</strain>
    </source>
</reference>
<evidence type="ECO:0000313" key="1">
    <source>
        <dbReference type="EMBL" id="GKV25310.1"/>
    </source>
</evidence>
<gene>
    <name evidence="1" type="ORF">SLEP1_g34767</name>
</gene>
<protein>
    <submittedName>
        <fullName evidence="1">Uncharacterized protein</fullName>
    </submittedName>
</protein>